<dbReference type="STRING" id="1754192.A0A1Y1VVQ2"/>
<dbReference type="GO" id="GO:0016020">
    <property type="term" value="C:membrane"/>
    <property type="evidence" value="ECO:0007669"/>
    <property type="project" value="UniProtKB-SubCell"/>
</dbReference>
<feature type="transmembrane region" description="Helical" evidence="5">
    <location>
        <begin position="424"/>
        <end position="447"/>
    </location>
</feature>
<comment type="caution">
    <text evidence="7">The sequence shown here is derived from an EMBL/GenBank/DDBJ whole genome shotgun (WGS) entry which is preliminary data.</text>
</comment>
<dbReference type="InterPro" id="IPR022703">
    <property type="entry name" value="DUF3533"/>
</dbReference>
<dbReference type="Proteomes" id="UP000193944">
    <property type="component" value="Unassembled WGS sequence"/>
</dbReference>
<keyword evidence="2 5" id="KW-0812">Transmembrane</keyword>
<keyword evidence="3 5" id="KW-1133">Transmembrane helix</keyword>
<organism evidence="7 8">
    <name type="scientific">Anaeromyces robustus</name>
    <dbReference type="NCBI Taxonomy" id="1754192"/>
    <lineage>
        <taxon>Eukaryota</taxon>
        <taxon>Fungi</taxon>
        <taxon>Fungi incertae sedis</taxon>
        <taxon>Chytridiomycota</taxon>
        <taxon>Chytridiomycota incertae sedis</taxon>
        <taxon>Neocallimastigomycetes</taxon>
        <taxon>Neocallimastigales</taxon>
        <taxon>Neocallimastigaceae</taxon>
        <taxon>Anaeromyces</taxon>
    </lineage>
</organism>
<dbReference type="EMBL" id="MCFG01000465">
    <property type="protein sequence ID" value="ORX65369.1"/>
    <property type="molecule type" value="Genomic_DNA"/>
</dbReference>
<evidence type="ECO:0000256" key="4">
    <source>
        <dbReference type="ARBA" id="ARBA00023136"/>
    </source>
</evidence>
<evidence type="ECO:0000256" key="5">
    <source>
        <dbReference type="SAM" id="Phobius"/>
    </source>
</evidence>
<keyword evidence="8" id="KW-1185">Reference proteome</keyword>
<dbReference type="PANTHER" id="PTHR43077">
    <property type="entry name" value="TRANSPORT PERMEASE YVFS-RELATED"/>
    <property type="match status" value="1"/>
</dbReference>
<feature type="transmembrane region" description="Helical" evidence="5">
    <location>
        <begin position="71"/>
        <end position="94"/>
    </location>
</feature>
<dbReference type="PANTHER" id="PTHR43077:SF10">
    <property type="entry name" value="TRANSPORT PERMEASE PROTEIN"/>
    <property type="match status" value="1"/>
</dbReference>
<dbReference type="OrthoDB" id="538718at2759"/>
<feature type="transmembrane region" description="Helical" evidence="5">
    <location>
        <begin position="340"/>
        <end position="359"/>
    </location>
</feature>
<protein>
    <recommendedName>
        <fullName evidence="6">DUF3533 domain-containing protein</fullName>
    </recommendedName>
</protein>
<accession>A0A1Y1VVQ2</accession>
<name>A0A1Y1VVQ2_9FUNG</name>
<gene>
    <name evidence="7" type="ORF">BCR32DRAFT_297749</name>
</gene>
<reference evidence="7 8" key="2">
    <citation type="submission" date="2016-08" db="EMBL/GenBank/DDBJ databases">
        <title>Pervasive Adenine N6-methylation of Active Genes in Fungi.</title>
        <authorList>
            <consortium name="DOE Joint Genome Institute"/>
            <person name="Mondo S.J."/>
            <person name="Dannebaum R.O."/>
            <person name="Kuo R.C."/>
            <person name="Labutti K."/>
            <person name="Haridas S."/>
            <person name="Kuo A."/>
            <person name="Salamov A."/>
            <person name="Ahrendt S.R."/>
            <person name="Lipzen A."/>
            <person name="Sullivan W."/>
            <person name="Andreopoulos W.B."/>
            <person name="Clum A."/>
            <person name="Lindquist E."/>
            <person name="Daum C."/>
            <person name="Ramamoorthy G.K."/>
            <person name="Gryganskyi A."/>
            <person name="Culley D."/>
            <person name="Magnuson J.K."/>
            <person name="James T.Y."/>
            <person name="O'Malley M.A."/>
            <person name="Stajich J.E."/>
            <person name="Spatafora J.W."/>
            <person name="Visel A."/>
            <person name="Grigoriev I.V."/>
        </authorList>
    </citation>
    <scope>NUCLEOTIDE SEQUENCE [LARGE SCALE GENOMIC DNA]</scope>
    <source>
        <strain evidence="7 8">S4</strain>
    </source>
</reference>
<feature type="domain" description="DUF3533" evidence="6">
    <location>
        <begin position="76"/>
        <end position="436"/>
    </location>
</feature>
<sequence>MTRELRKKSSYTEDPIIYEHPFFIKSRSYSSKISDSSYLEVYNKYYRKRGTSLSTNQSQKKNHKYFPWKALIYYIIIISLFAFIFGFLYIGGLWNPGKKLLGMKYIVVNSDKGCYSNTCARVGFNETMNIGNFYSRLDGTGGRFTVVNGNRADAVEYVKKFKYWAAFYIPEKFTIDVIQNLNSISKSFSQATVEIIVDETRQYTTVSMIRKALRRLQKNFHIYLARSFDYKGSFNPIFLIRGIEYKETSLHTVDKYGQSFATFVTLMLIWIASISASIITHFYFPFESLWLEKKDAKHPILKVICLKILVCGLMTLFITFVVLIIQYICGELQVEKGYPAYFFFVYFFSFCGLAVNNTLIHLLPFIAYYLTVTIFMILQITTCNGILDHSLQYGFWKIGRALPMYYGVRQLKIIFWKVGEHTTVINLIVILLWILFFSSTTIILYVFELKSKREEWLRKEYRKLFNYNESSNESSYESGSNNYDNDNRLNDSKTLITLNEQGIPMESLEDFDIPEDDEEDDINNNISNKTLR</sequence>
<comment type="subcellular location">
    <subcellularLocation>
        <location evidence="1">Membrane</location>
        <topology evidence="1">Multi-pass membrane protein</topology>
    </subcellularLocation>
</comment>
<feature type="transmembrane region" description="Helical" evidence="5">
    <location>
        <begin position="260"/>
        <end position="284"/>
    </location>
</feature>
<evidence type="ECO:0000256" key="3">
    <source>
        <dbReference type="ARBA" id="ARBA00022989"/>
    </source>
</evidence>
<dbReference type="AlphaFoldDB" id="A0A1Y1VVQ2"/>
<dbReference type="Pfam" id="PF12051">
    <property type="entry name" value="DUF3533"/>
    <property type="match status" value="1"/>
</dbReference>
<proteinExistence type="predicted"/>
<keyword evidence="4 5" id="KW-0472">Membrane</keyword>
<evidence type="ECO:0000313" key="8">
    <source>
        <dbReference type="Proteomes" id="UP000193944"/>
    </source>
</evidence>
<dbReference type="InterPro" id="IPR051328">
    <property type="entry name" value="T7SS_ABC-Transporter"/>
</dbReference>
<evidence type="ECO:0000256" key="1">
    <source>
        <dbReference type="ARBA" id="ARBA00004141"/>
    </source>
</evidence>
<evidence type="ECO:0000256" key="2">
    <source>
        <dbReference type="ARBA" id="ARBA00022692"/>
    </source>
</evidence>
<evidence type="ECO:0000313" key="7">
    <source>
        <dbReference type="EMBL" id="ORX65369.1"/>
    </source>
</evidence>
<feature type="transmembrane region" description="Helical" evidence="5">
    <location>
        <begin position="366"/>
        <end position="387"/>
    </location>
</feature>
<feature type="transmembrane region" description="Helical" evidence="5">
    <location>
        <begin position="304"/>
        <end position="328"/>
    </location>
</feature>
<reference evidence="7 8" key="1">
    <citation type="submission" date="2016-08" db="EMBL/GenBank/DDBJ databases">
        <title>A Parts List for Fungal Cellulosomes Revealed by Comparative Genomics.</title>
        <authorList>
            <consortium name="DOE Joint Genome Institute"/>
            <person name="Haitjema C.H."/>
            <person name="Gilmore S.P."/>
            <person name="Henske J.K."/>
            <person name="Solomon K.V."/>
            <person name="De Groot R."/>
            <person name="Kuo A."/>
            <person name="Mondo S.J."/>
            <person name="Salamov A.A."/>
            <person name="Labutti K."/>
            <person name="Zhao Z."/>
            <person name="Chiniquy J."/>
            <person name="Barry K."/>
            <person name="Brewer H.M."/>
            <person name="Purvine S.O."/>
            <person name="Wright A.T."/>
            <person name="Boxma B."/>
            <person name="Van Alen T."/>
            <person name="Hackstein J.H."/>
            <person name="Baker S.E."/>
            <person name="Grigoriev I.V."/>
            <person name="O'Malley M.A."/>
        </authorList>
    </citation>
    <scope>NUCLEOTIDE SEQUENCE [LARGE SCALE GENOMIC DNA]</scope>
    <source>
        <strain evidence="7 8">S4</strain>
    </source>
</reference>
<evidence type="ECO:0000259" key="6">
    <source>
        <dbReference type="Pfam" id="PF12051"/>
    </source>
</evidence>